<dbReference type="RefSeq" id="WP_160821599.1">
    <property type="nucleotide sequence ID" value="NZ_JBHSXE010000001.1"/>
</dbReference>
<dbReference type="InterPro" id="IPR013785">
    <property type="entry name" value="Aldolase_TIM"/>
</dbReference>
<accession>A0ABW2CCV4</accession>
<dbReference type="PANTHER" id="PTHR42966">
    <property type="entry name" value="N-ACETYLNEURAMINATE SYNTHASE"/>
    <property type="match status" value="1"/>
</dbReference>
<comment type="caution">
    <text evidence="2">The sequence shown here is derived from an EMBL/GenBank/DDBJ whole genome shotgun (WGS) entry which is preliminary data.</text>
</comment>
<dbReference type="InterPro" id="IPR036732">
    <property type="entry name" value="AFP_Neu5c_C_sf"/>
</dbReference>
<dbReference type="InterPro" id="IPR051690">
    <property type="entry name" value="PseI-like"/>
</dbReference>
<dbReference type="SUPFAM" id="SSF51569">
    <property type="entry name" value="Aldolase"/>
    <property type="match status" value="1"/>
</dbReference>
<dbReference type="Gene3D" id="3.20.20.70">
    <property type="entry name" value="Aldolase class I"/>
    <property type="match status" value="1"/>
</dbReference>
<dbReference type="Pfam" id="PF08666">
    <property type="entry name" value="SAF"/>
    <property type="match status" value="1"/>
</dbReference>
<gene>
    <name evidence="2" type="ORF">ACFQKB_07620</name>
</gene>
<evidence type="ECO:0000259" key="1">
    <source>
        <dbReference type="PROSITE" id="PS50844"/>
    </source>
</evidence>
<dbReference type="PROSITE" id="PS50844">
    <property type="entry name" value="AFP_LIKE"/>
    <property type="match status" value="1"/>
</dbReference>
<evidence type="ECO:0000313" key="2">
    <source>
        <dbReference type="EMBL" id="MFC6879632.1"/>
    </source>
</evidence>
<dbReference type="Gene3D" id="3.90.1210.10">
    <property type="entry name" value="Antifreeze-like/N-acetylneuraminic acid synthase C-terminal domain"/>
    <property type="match status" value="1"/>
</dbReference>
<dbReference type="PANTHER" id="PTHR42966:SF1">
    <property type="entry name" value="SIALIC ACID SYNTHASE"/>
    <property type="match status" value="1"/>
</dbReference>
<sequence length="350" mass="37947">MAVRKLTIGERIVSDDTDAYVIAEIGHNHEGDVGKARELVVRAAESGASAAKLQKRDNRSLFTASMYNEPYTGRNSYGPTYGKHREALEFGHHEYTELAKLAKEVGIDFISTAFDFASVDFLAELDVPAIKMASADLTNTPLLAYAAKTGKPLIISTGGANMEDVRRAVDTILPINPELAVLQCTAVYPAGPADLHLSVIETFRREFPEVVVGFSGHDLGTELSMVAYALGARVVEKHFTLDRDRPGSDHHFSLEPAHLTKLVSGLREARKALGRQAKRQMPSEAAALRKMAKKLVAARDLPAGHVLSERDIAIKSPGDGLRPYLIGELVGRTLTGQLAADSDFTFDVVA</sequence>
<evidence type="ECO:0000313" key="3">
    <source>
        <dbReference type="Proteomes" id="UP001596380"/>
    </source>
</evidence>
<name>A0ABW2CCV4_9ACTN</name>
<dbReference type="InterPro" id="IPR006190">
    <property type="entry name" value="SAF_AFP_Neu5Ac"/>
</dbReference>
<reference evidence="3" key="1">
    <citation type="journal article" date="2019" name="Int. J. Syst. Evol. Microbiol.">
        <title>The Global Catalogue of Microorganisms (GCM) 10K type strain sequencing project: providing services to taxonomists for standard genome sequencing and annotation.</title>
        <authorList>
            <consortium name="The Broad Institute Genomics Platform"/>
            <consortium name="The Broad Institute Genome Sequencing Center for Infectious Disease"/>
            <person name="Wu L."/>
            <person name="Ma J."/>
        </authorList>
    </citation>
    <scope>NUCLEOTIDE SEQUENCE [LARGE SCALE GENOMIC DNA]</scope>
    <source>
        <strain evidence="3">JCM 3369</strain>
    </source>
</reference>
<organism evidence="2 3">
    <name type="scientific">Actinomadura yumaensis</name>
    <dbReference type="NCBI Taxonomy" id="111807"/>
    <lineage>
        <taxon>Bacteria</taxon>
        <taxon>Bacillati</taxon>
        <taxon>Actinomycetota</taxon>
        <taxon>Actinomycetes</taxon>
        <taxon>Streptosporangiales</taxon>
        <taxon>Thermomonosporaceae</taxon>
        <taxon>Actinomadura</taxon>
    </lineage>
</organism>
<dbReference type="SMART" id="SM00858">
    <property type="entry name" value="SAF"/>
    <property type="match status" value="1"/>
</dbReference>
<dbReference type="InterPro" id="IPR057736">
    <property type="entry name" value="SAF_PseI/NeuA/NeuB"/>
</dbReference>
<dbReference type="EMBL" id="JBHSXS010000003">
    <property type="protein sequence ID" value="MFC6879632.1"/>
    <property type="molecule type" value="Genomic_DNA"/>
</dbReference>
<dbReference type="Pfam" id="PF03102">
    <property type="entry name" value="NeuB"/>
    <property type="match status" value="1"/>
</dbReference>
<protein>
    <submittedName>
        <fullName evidence="2">N-acetylneuraminate synthase family protein</fullName>
    </submittedName>
</protein>
<keyword evidence="3" id="KW-1185">Reference proteome</keyword>
<proteinExistence type="predicted"/>
<dbReference type="Proteomes" id="UP001596380">
    <property type="component" value="Unassembled WGS sequence"/>
</dbReference>
<dbReference type="SUPFAM" id="SSF51269">
    <property type="entry name" value="AFP III-like domain"/>
    <property type="match status" value="1"/>
</dbReference>
<dbReference type="CDD" id="cd11615">
    <property type="entry name" value="SAF_NeuB_like"/>
    <property type="match status" value="1"/>
</dbReference>
<dbReference type="InterPro" id="IPR013132">
    <property type="entry name" value="PseI/NeuA/B-like_N"/>
</dbReference>
<feature type="domain" description="AFP-like" evidence="1">
    <location>
        <begin position="294"/>
        <end position="350"/>
    </location>
</feature>
<dbReference type="InterPro" id="IPR013974">
    <property type="entry name" value="SAF"/>
</dbReference>